<proteinExistence type="predicted"/>
<protein>
    <submittedName>
        <fullName evidence="2">Uncharacterized protein</fullName>
    </submittedName>
</protein>
<organism evidence="2 3">
    <name type="scientific">Phocaeicola salanitronis (strain DSM 18170 / JCM 13657 / CCUG 60908 / BL78)</name>
    <name type="common">Bacteroides salanitronis</name>
    <dbReference type="NCBI Taxonomy" id="667015"/>
    <lineage>
        <taxon>Bacteria</taxon>
        <taxon>Pseudomonadati</taxon>
        <taxon>Bacteroidota</taxon>
        <taxon>Bacteroidia</taxon>
        <taxon>Bacteroidales</taxon>
        <taxon>Bacteroidaceae</taxon>
        <taxon>Phocaeicola</taxon>
    </lineage>
</organism>
<evidence type="ECO:0000256" key="1">
    <source>
        <dbReference type="SAM" id="SignalP"/>
    </source>
</evidence>
<sequence length="229" mass="26224">MKKLTMTLTCILLLCAASPKVRAQNDPVLAGMILLYTDKAQKELKSQEKVMLLQTTGHIWTKEEIEGTTDLQREFNNYLDSFRSIVCYAAQTYGFYHEISRLTDNLGDFSRQLARHPSNALAVALSSRRNKIYRELILGSVEIVNDIRTACLSDNKMTEKERMEVVFGIRPKLKLMNKKLQRLTIAVKYTTMGDIWIEIDGGSLPVADKRDIVEAARRRWKQNGKNVRP</sequence>
<feature type="chain" id="PRO_5003254979" evidence="1">
    <location>
        <begin position="24"/>
        <end position="229"/>
    </location>
</feature>
<dbReference type="AlphaFoldDB" id="F0R8F5"/>
<dbReference type="RefSeq" id="WP_013616472.1">
    <property type="nucleotide sequence ID" value="NC_015164.1"/>
</dbReference>
<name>F0R8F5_PHOSB</name>
<accession>F0R8F5</accession>
<gene>
    <name evidence="2" type="ordered locus">Bacsa_0410</name>
</gene>
<dbReference type="KEGG" id="bsa:Bacsa_0410"/>
<dbReference type="Proteomes" id="UP000007486">
    <property type="component" value="Chromosome"/>
</dbReference>
<reference evidence="2 3" key="1">
    <citation type="journal article" date="2011" name="Stand. Genomic Sci.">
        <title>Complete genome sequence of Bacteroides salanitronis type strain (BL78).</title>
        <authorList>
            <person name="Gronow S."/>
            <person name="Held B."/>
            <person name="Lucas S."/>
            <person name="Lapidus A."/>
            <person name="Del Rio T.G."/>
            <person name="Nolan M."/>
            <person name="Tice H."/>
            <person name="Deshpande S."/>
            <person name="Cheng J.F."/>
            <person name="Pitluck S."/>
            <person name="Liolios K."/>
            <person name="Pagani I."/>
            <person name="Ivanova N."/>
            <person name="Mavromatis K."/>
            <person name="Pati A."/>
            <person name="Tapia R."/>
            <person name="Han C."/>
            <person name="Goodwin L."/>
            <person name="Chen A."/>
            <person name="Palaniappan K."/>
            <person name="Land M."/>
            <person name="Hauser L."/>
            <person name="Chang Y.J."/>
            <person name="Jeffries C.D."/>
            <person name="Brambilla E.M."/>
            <person name="Rohde M."/>
            <person name="Goker M."/>
            <person name="Detter J.C."/>
            <person name="Woyke T."/>
            <person name="Bristow J."/>
            <person name="Markowitz V."/>
            <person name="Hugenholtz P."/>
            <person name="Kyrpides N.C."/>
            <person name="Klenk H.P."/>
            <person name="Eisen J.A."/>
        </authorList>
    </citation>
    <scope>NUCLEOTIDE SEQUENCE [LARGE SCALE GENOMIC DNA]</scope>
    <source>
        <strain evidence="2 3">DSM 18170</strain>
    </source>
</reference>
<dbReference type="eggNOG" id="ENOG5033RHC">
    <property type="taxonomic scope" value="Bacteria"/>
</dbReference>
<dbReference type="STRING" id="667015.Bacsa_0410"/>
<keyword evidence="3" id="KW-1185">Reference proteome</keyword>
<evidence type="ECO:0000313" key="3">
    <source>
        <dbReference type="Proteomes" id="UP000007486"/>
    </source>
</evidence>
<keyword evidence="1" id="KW-0732">Signal</keyword>
<dbReference type="EMBL" id="CP002530">
    <property type="protein sequence ID" value="ADY35010.1"/>
    <property type="molecule type" value="Genomic_DNA"/>
</dbReference>
<evidence type="ECO:0000313" key="2">
    <source>
        <dbReference type="EMBL" id="ADY35010.1"/>
    </source>
</evidence>
<feature type="signal peptide" evidence="1">
    <location>
        <begin position="1"/>
        <end position="23"/>
    </location>
</feature>
<dbReference type="HOGENOM" id="CLU_1212849_0_0_10"/>